<name>A0ABT5BUR8_9BACT</name>
<keyword evidence="3" id="KW-0408">Iron</keyword>
<keyword evidence="2" id="KW-0479">Metal-binding</keyword>
<dbReference type="InterPro" id="IPR017941">
    <property type="entry name" value="Rieske_2Fe-2S"/>
</dbReference>
<organism evidence="7 8">
    <name type="scientific">Sorangium atrum</name>
    <dbReference type="NCBI Taxonomy" id="2995308"/>
    <lineage>
        <taxon>Bacteria</taxon>
        <taxon>Pseudomonadati</taxon>
        <taxon>Myxococcota</taxon>
        <taxon>Polyangia</taxon>
        <taxon>Polyangiales</taxon>
        <taxon>Polyangiaceae</taxon>
        <taxon>Sorangium</taxon>
    </lineage>
</organism>
<dbReference type="EMBL" id="JAQNDK010000001">
    <property type="protein sequence ID" value="MDC0677897.1"/>
    <property type="molecule type" value="Genomic_DNA"/>
</dbReference>
<evidence type="ECO:0000256" key="4">
    <source>
        <dbReference type="ARBA" id="ARBA00023014"/>
    </source>
</evidence>
<evidence type="ECO:0000313" key="8">
    <source>
        <dbReference type="Proteomes" id="UP001217485"/>
    </source>
</evidence>
<keyword evidence="1" id="KW-0001">2Fe-2S</keyword>
<evidence type="ECO:0000256" key="2">
    <source>
        <dbReference type="ARBA" id="ARBA00022723"/>
    </source>
</evidence>
<dbReference type="PROSITE" id="PS51296">
    <property type="entry name" value="RIESKE"/>
    <property type="match status" value="1"/>
</dbReference>
<dbReference type="PANTHER" id="PTHR21496">
    <property type="entry name" value="FERREDOXIN-RELATED"/>
    <property type="match status" value="1"/>
</dbReference>
<dbReference type="Proteomes" id="UP001217485">
    <property type="component" value="Unassembled WGS sequence"/>
</dbReference>
<feature type="region of interest" description="Disordered" evidence="5">
    <location>
        <begin position="113"/>
        <end position="140"/>
    </location>
</feature>
<keyword evidence="8" id="KW-1185">Reference proteome</keyword>
<dbReference type="RefSeq" id="WP_272094648.1">
    <property type="nucleotide sequence ID" value="NZ_JAQNDK010000001.1"/>
</dbReference>
<feature type="domain" description="Rieske" evidence="6">
    <location>
        <begin position="12"/>
        <end position="107"/>
    </location>
</feature>
<protein>
    <submittedName>
        <fullName evidence="7">Rieske 2Fe-2S domain-containing protein</fullName>
    </submittedName>
</protein>
<evidence type="ECO:0000256" key="5">
    <source>
        <dbReference type="SAM" id="MobiDB-lite"/>
    </source>
</evidence>
<evidence type="ECO:0000259" key="6">
    <source>
        <dbReference type="PROSITE" id="PS51296"/>
    </source>
</evidence>
<evidence type="ECO:0000313" key="7">
    <source>
        <dbReference type="EMBL" id="MDC0677897.1"/>
    </source>
</evidence>
<dbReference type="Gene3D" id="2.102.10.10">
    <property type="entry name" value="Rieske [2Fe-2S] iron-sulphur domain"/>
    <property type="match status" value="1"/>
</dbReference>
<evidence type="ECO:0000256" key="3">
    <source>
        <dbReference type="ARBA" id="ARBA00023004"/>
    </source>
</evidence>
<sequence>MSEVALKEMAVFNLGPLGQIPEGEGKAFHVDGYEVAVFRTRAGELFAVQARCPHRGGQLADGLLGGNVVQCPLHGLAFDLSTGHPIGAECSALACFEVELSASGEILVRLSRPEAGSSPFPREERPALTPLRSERGACGA</sequence>
<reference evidence="7 8" key="1">
    <citation type="submission" date="2023-01" db="EMBL/GenBank/DDBJ databases">
        <title>Minimal conservation of predation-associated metabolite biosynthetic gene clusters underscores biosynthetic potential of Myxococcota including descriptions for ten novel species: Archangium lansinium sp. nov., Myxococcus landrumus sp. nov., Nannocystis bai.</title>
        <authorList>
            <person name="Ahearne A."/>
            <person name="Stevens C."/>
            <person name="Dowd S."/>
        </authorList>
    </citation>
    <scope>NUCLEOTIDE SEQUENCE [LARGE SCALE GENOMIC DNA]</scope>
    <source>
        <strain evidence="7 8">WIWO2</strain>
    </source>
</reference>
<comment type="caution">
    <text evidence="7">The sequence shown here is derived from an EMBL/GenBank/DDBJ whole genome shotgun (WGS) entry which is preliminary data.</text>
</comment>
<dbReference type="Pfam" id="PF00355">
    <property type="entry name" value="Rieske"/>
    <property type="match status" value="1"/>
</dbReference>
<gene>
    <name evidence="7" type="ORF">POL72_09160</name>
</gene>
<accession>A0ABT5BUR8</accession>
<dbReference type="SUPFAM" id="SSF50022">
    <property type="entry name" value="ISP domain"/>
    <property type="match status" value="1"/>
</dbReference>
<dbReference type="InterPro" id="IPR036922">
    <property type="entry name" value="Rieske_2Fe-2S_sf"/>
</dbReference>
<dbReference type="PANTHER" id="PTHR21496:SF23">
    <property type="entry name" value="3-PHENYLPROPIONATE_CINNAMIC ACID DIOXYGENASE FERREDOXIN SUBUNIT"/>
    <property type="match status" value="1"/>
</dbReference>
<evidence type="ECO:0000256" key="1">
    <source>
        <dbReference type="ARBA" id="ARBA00022714"/>
    </source>
</evidence>
<proteinExistence type="predicted"/>
<keyword evidence="4" id="KW-0411">Iron-sulfur</keyword>